<dbReference type="PANTHER" id="PTHR43991">
    <property type="entry name" value="WD REPEAT PROTEIN (AFU_ORTHOLOGUE AFUA_8G05640)-RELATED"/>
    <property type="match status" value="1"/>
</dbReference>
<evidence type="ECO:0000256" key="1">
    <source>
        <dbReference type="PROSITE-ProRule" id="PRU00221"/>
    </source>
</evidence>
<keyword evidence="5" id="KW-1185">Reference proteome</keyword>
<dbReference type="AlphaFoldDB" id="A0A0D0A3H8"/>
<dbReference type="InterPro" id="IPR019417">
    <property type="entry name" value="DUF2415"/>
</dbReference>
<dbReference type="SUPFAM" id="SSF50978">
    <property type="entry name" value="WD40 repeat-like"/>
    <property type="match status" value="1"/>
</dbReference>
<dbReference type="InterPro" id="IPR036322">
    <property type="entry name" value="WD40_repeat_dom_sf"/>
</dbReference>
<feature type="compositionally biased region" description="Acidic residues" evidence="2">
    <location>
        <begin position="485"/>
        <end position="498"/>
    </location>
</feature>
<feature type="repeat" description="WD" evidence="1">
    <location>
        <begin position="244"/>
        <end position="285"/>
    </location>
</feature>
<dbReference type="Pfam" id="PF10313">
    <property type="entry name" value="DUF2415"/>
    <property type="match status" value="1"/>
</dbReference>
<reference evidence="5" key="2">
    <citation type="submission" date="2015-01" db="EMBL/GenBank/DDBJ databases">
        <title>Evolutionary Origins and Diversification of the Mycorrhizal Mutualists.</title>
        <authorList>
            <consortium name="DOE Joint Genome Institute"/>
            <consortium name="Mycorrhizal Genomics Consortium"/>
            <person name="Kohler A."/>
            <person name="Kuo A."/>
            <person name="Nagy L.G."/>
            <person name="Floudas D."/>
            <person name="Copeland A."/>
            <person name="Barry K.W."/>
            <person name="Cichocki N."/>
            <person name="Veneault-Fourrey C."/>
            <person name="LaButti K."/>
            <person name="Lindquist E.A."/>
            <person name="Lipzen A."/>
            <person name="Lundell T."/>
            <person name="Morin E."/>
            <person name="Murat C."/>
            <person name="Riley R."/>
            <person name="Ohm R."/>
            <person name="Sun H."/>
            <person name="Tunlid A."/>
            <person name="Henrissat B."/>
            <person name="Grigoriev I.V."/>
            <person name="Hibbett D.S."/>
            <person name="Martin F."/>
        </authorList>
    </citation>
    <scope>NUCLEOTIDE SEQUENCE [LARGE SCALE GENOMIC DNA]</scope>
    <source>
        <strain evidence="5">441</strain>
    </source>
</reference>
<proteinExistence type="predicted"/>
<dbReference type="Proteomes" id="UP000054018">
    <property type="component" value="Unassembled WGS sequence"/>
</dbReference>
<evidence type="ECO:0000313" key="4">
    <source>
        <dbReference type="EMBL" id="KIK28952.1"/>
    </source>
</evidence>
<dbReference type="Gene3D" id="2.130.10.10">
    <property type="entry name" value="YVTN repeat-like/Quinoprotein amine dehydrogenase"/>
    <property type="match status" value="1"/>
</dbReference>
<dbReference type="InterPro" id="IPR001680">
    <property type="entry name" value="WD40_rpt"/>
</dbReference>
<feature type="domain" description="DUF2415" evidence="3">
    <location>
        <begin position="327"/>
        <end position="368"/>
    </location>
</feature>
<feature type="compositionally biased region" description="Pro residues" evidence="2">
    <location>
        <begin position="511"/>
        <end position="525"/>
    </location>
</feature>
<evidence type="ECO:0000313" key="5">
    <source>
        <dbReference type="Proteomes" id="UP000054018"/>
    </source>
</evidence>
<feature type="compositionally biased region" description="Low complexity" evidence="2">
    <location>
        <begin position="499"/>
        <end position="510"/>
    </location>
</feature>
<organism evidence="4 5">
    <name type="scientific">Pisolithus microcarpus 441</name>
    <dbReference type="NCBI Taxonomy" id="765257"/>
    <lineage>
        <taxon>Eukaryota</taxon>
        <taxon>Fungi</taxon>
        <taxon>Dikarya</taxon>
        <taxon>Basidiomycota</taxon>
        <taxon>Agaricomycotina</taxon>
        <taxon>Agaricomycetes</taxon>
        <taxon>Agaricomycetidae</taxon>
        <taxon>Boletales</taxon>
        <taxon>Sclerodermatineae</taxon>
        <taxon>Pisolithaceae</taxon>
        <taxon>Pisolithus</taxon>
    </lineage>
</organism>
<protein>
    <recommendedName>
        <fullName evidence="3">DUF2415 domain-containing protein</fullName>
    </recommendedName>
</protein>
<keyword evidence="1" id="KW-0853">WD repeat</keyword>
<dbReference type="EMBL" id="KN833691">
    <property type="protein sequence ID" value="KIK28952.1"/>
    <property type="molecule type" value="Genomic_DNA"/>
</dbReference>
<sequence>MARHSALLSSCTPSKVSPAEVTIGHVQLRDLVICPQEPGVLNYVQNTSIVEHDLYAPDLPPRTIADLPFIPNTLASLPVPGTDKTLLAVGGQEAEIHLSLHRRSSRSERRSDHLSRPRCNYDIWNFFMKLSGSINNSVLLSSLSLTRSNESSVEPRLAVSNNDWKVKFYDVPICEDSAPKEIRQCGMLKLEEPVNHSSISPDGRTLLSVGDSPRIYLHHITGGSRITFNPIVTLSVPPPDTRLFSAALAASFSTAFSTDGMKFAVASQEGVVAVWDVRSTKPVKVIQTDKTRLPTGLHGNGEFNDWLSDDPNDWTRGGSRAPGWGARNVKFGSGGTNGRPGKELMTFTEHTSLLHVFDARTFEQEEIVRVPDVSKRKTVSPRSLFSPAYLDAIPPRRPIPAPHTTRALDEFFGGAHLDNGSITPWHPPRREFRRGDGMEDEHDHGVFAMGRDHRSTRTHITERISPPGGWAADRHEVSYGPGDVTLDDVEMDVDEMEGDCVSSRGPSRSSSPPPSVHLPVQPSPSPTRSGRHASVRPSRPRHRTITREDAIFDLTLTQDYDYDIAGTCFDPDGGLIYVATTDCISEWEVRGANKRWWGRSEWV</sequence>
<dbReference type="InterPro" id="IPR015943">
    <property type="entry name" value="WD40/YVTN_repeat-like_dom_sf"/>
</dbReference>
<reference evidence="4 5" key="1">
    <citation type="submission" date="2014-04" db="EMBL/GenBank/DDBJ databases">
        <authorList>
            <consortium name="DOE Joint Genome Institute"/>
            <person name="Kuo A."/>
            <person name="Kohler A."/>
            <person name="Costa M.D."/>
            <person name="Nagy L.G."/>
            <person name="Floudas D."/>
            <person name="Copeland A."/>
            <person name="Barry K.W."/>
            <person name="Cichocki N."/>
            <person name="Veneault-Fourrey C."/>
            <person name="LaButti K."/>
            <person name="Lindquist E.A."/>
            <person name="Lipzen A."/>
            <person name="Lundell T."/>
            <person name="Morin E."/>
            <person name="Murat C."/>
            <person name="Sun H."/>
            <person name="Tunlid A."/>
            <person name="Henrissat B."/>
            <person name="Grigoriev I.V."/>
            <person name="Hibbett D.S."/>
            <person name="Martin F."/>
            <person name="Nordberg H.P."/>
            <person name="Cantor M.N."/>
            <person name="Hua S.X."/>
        </authorList>
    </citation>
    <scope>NUCLEOTIDE SEQUENCE [LARGE SCALE GENOMIC DNA]</scope>
    <source>
        <strain evidence="4 5">441</strain>
    </source>
</reference>
<feature type="region of interest" description="Disordered" evidence="2">
    <location>
        <begin position="457"/>
        <end position="542"/>
    </location>
</feature>
<name>A0A0D0A3H8_9AGAM</name>
<dbReference type="SMART" id="SM00320">
    <property type="entry name" value="WD40"/>
    <property type="match status" value="3"/>
</dbReference>
<evidence type="ECO:0000259" key="3">
    <source>
        <dbReference type="Pfam" id="PF10313"/>
    </source>
</evidence>
<feature type="compositionally biased region" description="Basic residues" evidence="2">
    <location>
        <begin position="529"/>
        <end position="542"/>
    </location>
</feature>
<dbReference type="PROSITE" id="PS50082">
    <property type="entry name" value="WD_REPEATS_2"/>
    <property type="match status" value="1"/>
</dbReference>
<dbReference type="PANTHER" id="PTHR43991:SF9">
    <property type="entry name" value="DUF2415 DOMAIN-CONTAINING PROTEIN"/>
    <property type="match status" value="1"/>
</dbReference>
<feature type="region of interest" description="Disordered" evidence="2">
    <location>
        <begin position="318"/>
        <end position="341"/>
    </location>
</feature>
<dbReference type="OrthoDB" id="64353at2759"/>
<evidence type="ECO:0000256" key="2">
    <source>
        <dbReference type="SAM" id="MobiDB-lite"/>
    </source>
</evidence>
<gene>
    <name evidence="4" type="ORF">PISMIDRAFT_673243</name>
</gene>
<dbReference type="HOGENOM" id="CLU_005870_0_0_1"/>
<accession>A0A0D0A3H8</accession>